<evidence type="ECO:0000313" key="2">
    <source>
        <dbReference type="Proteomes" id="UP000178908"/>
    </source>
</evidence>
<dbReference type="EMBL" id="MGJO01000026">
    <property type="protein sequence ID" value="OGN09278.1"/>
    <property type="molecule type" value="Genomic_DNA"/>
</dbReference>
<accession>A0A1F8F9M6</accession>
<name>A0A1F8F9M6_9BACT</name>
<dbReference type="Proteomes" id="UP000178908">
    <property type="component" value="Unassembled WGS sequence"/>
</dbReference>
<reference evidence="1 2" key="1">
    <citation type="journal article" date="2016" name="Nat. Commun.">
        <title>Thousands of microbial genomes shed light on interconnected biogeochemical processes in an aquifer system.</title>
        <authorList>
            <person name="Anantharaman K."/>
            <person name="Brown C.T."/>
            <person name="Hug L.A."/>
            <person name="Sharon I."/>
            <person name="Castelle C.J."/>
            <person name="Probst A.J."/>
            <person name="Thomas B.C."/>
            <person name="Singh A."/>
            <person name="Wilkins M.J."/>
            <person name="Karaoz U."/>
            <person name="Brodie E.L."/>
            <person name="Williams K.H."/>
            <person name="Hubbard S.S."/>
            <person name="Banfield J.F."/>
        </authorList>
    </citation>
    <scope>NUCLEOTIDE SEQUENCE [LARGE SCALE GENOMIC DNA]</scope>
</reference>
<organism evidence="1 2">
    <name type="scientific">Candidatus Yanofskybacteria bacterium RIFCSPHIGHO2_02_FULL_39_10</name>
    <dbReference type="NCBI Taxonomy" id="1802674"/>
    <lineage>
        <taxon>Bacteria</taxon>
        <taxon>Candidatus Yanofskyibacteriota</taxon>
    </lineage>
</organism>
<evidence type="ECO:0000313" key="1">
    <source>
        <dbReference type="EMBL" id="OGN09278.1"/>
    </source>
</evidence>
<dbReference type="AlphaFoldDB" id="A0A1F8F9M6"/>
<protein>
    <submittedName>
        <fullName evidence="1">Uncharacterized protein</fullName>
    </submittedName>
</protein>
<proteinExistence type="predicted"/>
<gene>
    <name evidence="1" type="ORF">A3C61_02810</name>
</gene>
<comment type="caution">
    <text evidence="1">The sequence shown here is derived from an EMBL/GenBank/DDBJ whole genome shotgun (WGS) entry which is preliminary data.</text>
</comment>
<sequence length="106" mass="11719">MSKADIIMEINFNIKEPIKTVIKTNARREAVSEILEAWIFSQIGQGKDSRESNKKNEYTIVIKLDLSDDTFSTDSDTGNKGLTCGIVIHVFNSLVSGEPITIADLS</sequence>